<dbReference type="PANTHER" id="PTHR13370:SF3">
    <property type="entry name" value="TRNA (GUANINE(10)-N2)-METHYLTRANSFERASE HOMOLOG"/>
    <property type="match status" value="1"/>
</dbReference>
<evidence type="ECO:0000259" key="12">
    <source>
        <dbReference type="Pfam" id="PF25904"/>
    </source>
</evidence>
<dbReference type="GO" id="GO:0160102">
    <property type="term" value="F:tRNA (guanine(10)-N2)-methyltransferase activity"/>
    <property type="evidence" value="ECO:0007669"/>
    <property type="project" value="UniProtKB-EC"/>
</dbReference>
<dbReference type="GO" id="GO:0000049">
    <property type="term" value="F:tRNA binding"/>
    <property type="evidence" value="ECO:0007669"/>
    <property type="project" value="UniProtKB-UniRule"/>
</dbReference>
<dbReference type="PROSITE" id="PS00092">
    <property type="entry name" value="N6_MTASE"/>
    <property type="match status" value="1"/>
</dbReference>
<dbReference type="OrthoDB" id="333024at2759"/>
<dbReference type="EMBL" id="QKYT01000029">
    <property type="protein sequence ID" value="RIA97434.1"/>
    <property type="molecule type" value="Genomic_DNA"/>
</dbReference>
<keyword evidence="6 10" id="KW-0949">S-adenosyl-L-methionine</keyword>
<dbReference type="GO" id="GO:0008033">
    <property type="term" value="P:tRNA processing"/>
    <property type="evidence" value="ECO:0007669"/>
    <property type="project" value="UniProtKB-UniRule"/>
</dbReference>
<dbReference type="EC" id="2.1.1.214" evidence="9"/>
<comment type="caution">
    <text evidence="13">The sequence shown here is derived from an EMBL/GenBank/DDBJ whole genome shotgun (WGS) entry which is preliminary data.</text>
</comment>
<evidence type="ECO:0000256" key="10">
    <source>
        <dbReference type="PROSITE-ProRule" id="PRU00959"/>
    </source>
</evidence>
<dbReference type="InterPro" id="IPR029063">
    <property type="entry name" value="SAM-dependent_MTases_sf"/>
</dbReference>
<dbReference type="AlphaFoldDB" id="A0A397TRD5"/>
<evidence type="ECO:0000256" key="9">
    <source>
        <dbReference type="ARBA" id="ARBA00066937"/>
    </source>
</evidence>
<keyword evidence="14" id="KW-1185">Reference proteome</keyword>
<accession>A0A397TRD5</accession>
<evidence type="ECO:0000256" key="5">
    <source>
        <dbReference type="ARBA" id="ARBA00022679"/>
    </source>
</evidence>
<organism evidence="13 14">
    <name type="scientific">Glomus cerebriforme</name>
    <dbReference type="NCBI Taxonomy" id="658196"/>
    <lineage>
        <taxon>Eukaryota</taxon>
        <taxon>Fungi</taxon>
        <taxon>Fungi incertae sedis</taxon>
        <taxon>Mucoromycota</taxon>
        <taxon>Glomeromycotina</taxon>
        <taxon>Glomeromycetes</taxon>
        <taxon>Glomerales</taxon>
        <taxon>Glomeraceae</taxon>
        <taxon>Glomus</taxon>
    </lineage>
</organism>
<dbReference type="Proteomes" id="UP000265703">
    <property type="component" value="Unassembled WGS sequence"/>
</dbReference>
<dbReference type="PIRSF" id="PIRSF017259">
    <property type="entry name" value="tRNA_mtfrase_TRM11"/>
    <property type="match status" value="1"/>
</dbReference>
<evidence type="ECO:0000256" key="2">
    <source>
        <dbReference type="ARBA" id="ARBA00022490"/>
    </source>
</evidence>
<protein>
    <recommendedName>
        <fullName evidence="9">tRNA (guanine(10)-N(2))-methyltransferase</fullName>
        <ecNumber evidence="9">2.1.1.214</ecNumber>
    </recommendedName>
</protein>
<evidence type="ECO:0000256" key="1">
    <source>
        <dbReference type="ARBA" id="ARBA00004496"/>
    </source>
</evidence>
<reference evidence="13 14" key="1">
    <citation type="submission" date="2018-06" db="EMBL/GenBank/DDBJ databases">
        <title>Comparative genomics reveals the genomic features of Rhizophagus irregularis, R. cerebriforme, R. diaphanum and Gigaspora rosea, and their symbiotic lifestyle signature.</title>
        <authorList>
            <person name="Morin E."/>
            <person name="San Clemente H."/>
            <person name="Chen E.C.H."/>
            <person name="De La Providencia I."/>
            <person name="Hainaut M."/>
            <person name="Kuo A."/>
            <person name="Kohler A."/>
            <person name="Murat C."/>
            <person name="Tang N."/>
            <person name="Roy S."/>
            <person name="Loubradou J."/>
            <person name="Henrissat B."/>
            <person name="Grigoriev I.V."/>
            <person name="Corradi N."/>
            <person name="Roux C."/>
            <person name="Martin F.M."/>
        </authorList>
    </citation>
    <scope>NUCLEOTIDE SEQUENCE [LARGE SCALE GENOMIC DNA]</scope>
    <source>
        <strain evidence="13 14">DAOM 227022</strain>
    </source>
</reference>
<feature type="domain" description="tRNA (guanine(10)-N(2))-methyltransferase TRMT11 N-terminal" evidence="12">
    <location>
        <begin position="3"/>
        <end position="171"/>
    </location>
</feature>
<proteinExistence type="inferred from homology"/>
<dbReference type="PRINTS" id="PR00507">
    <property type="entry name" value="N12N6MTFRASE"/>
</dbReference>
<evidence type="ECO:0000256" key="7">
    <source>
        <dbReference type="ARBA" id="ARBA00022694"/>
    </source>
</evidence>
<dbReference type="GO" id="GO:0043527">
    <property type="term" value="C:tRNA methyltransferase complex"/>
    <property type="evidence" value="ECO:0007669"/>
    <property type="project" value="UniProtKB-ARBA"/>
</dbReference>
<evidence type="ECO:0000256" key="4">
    <source>
        <dbReference type="ARBA" id="ARBA00022603"/>
    </source>
</evidence>
<keyword evidence="8 10" id="KW-0694">RNA-binding</keyword>
<dbReference type="Pfam" id="PF01170">
    <property type="entry name" value="UPF0020"/>
    <property type="match status" value="1"/>
</dbReference>
<gene>
    <name evidence="13" type="ORF">C1645_719662</name>
</gene>
<evidence type="ECO:0000256" key="8">
    <source>
        <dbReference type="ARBA" id="ARBA00022884"/>
    </source>
</evidence>
<dbReference type="InterPro" id="IPR016691">
    <property type="entry name" value="TRMT11"/>
</dbReference>
<keyword evidence="3 10" id="KW-0820">tRNA-binding</keyword>
<evidence type="ECO:0000259" key="11">
    <source>
        <dbReference type="Pfam" id="PF01170"/>
    </source>
</evidence>
<dbReference type="Pfam" id="PF25904">
    <property type="entry name" value="Tmrp11_N"/>
    <property type="match status" value="1"/>
</dbReference>
<dbReference type="InterPro" id="IPR059073">
    <property type="entry name" value="TRMT11_N"/>
</dbReference>
<keyword evidence="7 10" id="KW-0819">tRNA processing</keyword>
<dbReference type="Gene3D" id="3.40.50.150">
    <property type="entry name" value="Vaccinia Virus protein VP39"/>
    <property type="match status" value="1"/>
</dbReference>
<dbReference type="GO" id="GO:0032259">
    <property type="term" value="P:methylation"/>
    <property type="evidence" value="ECO:0007669"/>
    <property type="project" value="UniProtKB-UniRule"/>
</dbReference>
<keyword evidence="5 10" id="KW-0808">Transferase</keyword>
<sequence length="459" mass="52658">MTKYFIQFVQSHEEFRLPELESLAKIENVKISYNREDYKKNCPFLIIEIDTEEEAIRLVKRAILIRNIYELWGTGKSYEEVHTRVKAKPERWPPYNYKSFKFTVSAFGSTCSSDYQVGIINTFAYLGFKGEINLKDPEVQFGVLEDYGLDPAPPTEPYMIYFGRLIASGNRDLIQTYNLKKRKYIGNTSMDAELSLIMANQALAAPGKLIYDPFVGTGSFLLTCAQFGSFTMGSDIDGRQIRGKTNRSIKSNVEQYHLRGKVLDTFVFDICHHPWRDNLWFDAIVTDPPYGVRAGAKTLGRKNPSKRSLTTKLIDGTPAYEEENSYPPTKPYEMSEVLSDLLEFAARFLVLGGRLVYWLPTVVDEYSNSDLPEHPSMRLISNSEQNFGQWARRLITMEKFKENIIGDRANIHNVKGLDNLSFVYKKKDVSPNEEEITNTKGKKKPGHYLFREKVGLVEI</sequence>
<name>A0A397TRD5_9GLOM</name>
<comment type="similarity">
    <text evidence="10">Belongs to the class I-like SAM-binding methyltransferase superfamily. TRM11 methyltransferase family.</text>
</comment>
<dbReference type="InterPro" id="IPR002052">
    <property type="entry name" value="DNA_methylase_N6_adenine_CS"/>
</dbReference>
<evidence type="ECO:0000313" key="14">
    <source>
        <dbReference type="Proteomes" id="UP000265703"/>
    </source>
</evidence>
<keyword evidence="4 10" id="KW-0489">Methyltransferase</keyword>
<feature type="domain" description="Ribosomal RNA large subunit methyltransferase K/L-like methyltransferase" evidence="11">
    <location>
        <begin position="181"/>
        <end position="298"/>
    </location>
</feature>
<evidence type="ECO:0000256" key="6">
    <source>
        <dbReference type="ARBA" id="ARBA00022691"/>
    </source>
</evidence>
<dbReference type="PANTHER" id="PTHR13370">
    <property type="entry name" value="RNA METHYLASE-RELATED"/>
    <property type="match status" value="1"/>
</dbReference>
<comment type="subcellular location">
    <subcellularLocation>
        <location evidence="1">Cytoplasm</location>
    </subcellularLocation>
</comment>
<dbReference type="STRING" id="658196.A0A397TRD5"/>
<evidence type="ECO:0000256" key="3">
    <source>
        <dbReference type="ARBA" id="ARBA00022555"/>
    </source>
</evidence>
<evidence type="ECO:0000313" key="13">
    <source>
        <dbReference type="EMBL" id="RIA97434.1"/>
    </source>
</evidence>
<dbReference type="GO" id="GO:0005737">
    <property type="term" value="C:cytoplasm"/>
    <property type="evidence" value="ECO:0007669"/>
    <property type="project" value="UniProtKB-SubCell"/>
</dbReference>
<dbReference type="PROSITE" id="PS51627">
    <property type="entry name" value="SAM_MT_TRM11"/>
    <property type="match status" value="1"/>
</dbReference>
<dbReference type="InterPro" id="IPR000241">
    <property type="entry name" value="RlmKL-like_Mtase"/>
</dbReference>
<dbReference type="SUPFAM" id="SSF53335">
    <property type="entry name" value="S-adenosyl-L-methionine-dependent methyltransferases"/>
    <property type="match status" value="1"/>
</dbReference>
<keyword evidence="2" id="KW-0963">Cytoplasm</keyword>